<feature type="non-terminal residue" evidence="1">
    <location>
        <position position="1"/>
    </location>
</feature>
<comment type="caution">
    <text evidence="1">The sequence shown here is derived from an EMBL/GenBank/DDBJ whole genome shotgun (WGS) entry which is preliminary data.</text>
</comment>
<evidence type="ECO:0000313" key="1">
    <source>
        <dbReference type="EMBL" id="KAG5393508.1"/>
    </source>
</evidence>
<accession>A0ABQ7M636</accession>
<protein>
    <submittedName>
        <fullName evidence="1">Uncharacterized protein</fullName>
    </submittedName>
</protein>
<sequence length="221" mass="25141">ESGTLGKVRVSLFSSDYGNRRCKLQFSQRPAIVDRLSRSLEVSINRLRACVSEHIFVGVFWPVSGQRVCTSLGLLFDLWVLYVPCLQHVRIKLYLFGVLCPGPWTSGIVSHTSLIDSPVTHLSFFLISCETHEYMIFGWIRGDGCHNLVSERVPSRDGDQGIRFSMFSKNIYNKNNNNKVFQIARRFISFSNHYAEVVHDLICDVSSTTQFQAIAPRIFDA</sequence>
<gene>
    <name evidence="1" type="primary">A06g505620.1_BraROA</name>
    <name evidence="1" type="ORF">IGI04_023471</name>
</gene>
<reference evidence="1 2" key="1">
    <citation type="submission" date="2021-03" db="EMBL/GenBank/DDBJ databases">
        <authorList>
            <person name="King G.J."/>
            <person name="Bancroft I."/>
            <person name="Baten A."/>
            <person name="Bloomfield J."/>
            <person name="Borpatragohain P."/>
            <person name="He Z."/>
            <person name="Irish N."/>
            <person name="Irwin J."/>
            <person name="Liu K."/>
            <person name="Mauleon R.P."/>
            <person name="Moore J."/>
            <person name="Morris R."/>
            <person name="Ostergaard L."/>
            <person name="Wang B."/>
            <person name="Wells R."/>
        </authorList>
    </citation>
    <scope>NUCLEOTIDE SEQUENCE [LARGE SCALE GENOMIC DNA]</scope>
    <source>
        <strain evidence="1">R-o-18</strain>
        <tissue evidence="1">Leaf</tissue>
    </source>
</reference>
<evidence type="ECO:0000313" key="2">
    <source>
        <dbReference type="Proteomes" id="UP000823674"/>
    </source>
</evidence>
<organism evidence="1 2">
    <name type="scientific">Brassica rapa subsp. trilocularis</name>
    <dbReference type="NCBI Taxonomy" id="1813537"/>
    <lineage>
        <taxon>Eukaryota</taxon>
        <taxon>Viridiplantae</taxon>
        <taxon>Streptophyta</taxon>
        <taxon>Embryophyta</taxon>
        <taxon>Tracheophyta</taxon>
        <taxon>Spermatophyta</taxon>
        <taxon>Magnoliopsida</taxon>
        <taxon>eudicotyledons</taxon>
        <taxon>Gunneridae</taxon>
        <taxon>Pentapetalae</taxon>
        <taxon>rosids</taxon>
        <taxon>malvids</taxon>
        <taxon>Brassicales</taxon>
        <taxon>Brassicaceae</taxon>
        <taxon>Brassiceae</taxon>
        <taxon>Brassica</taxon>
    </lineage>
</organism>
<name>A0ABQ7M636_BRACM</name>
<proteinExistence type="predicted"/>
<keyword evidence="2" id="KW-1185">Reference proteome</keyword>
<dbReference type="EMBL" id="JADBGQ010000006">
    <property type="protein sequence ID" value="KAG5393508.1"/>
    <property type="molecule type" value="Genomic_DNA"/>
</dbReference>
<dbReference type="Proteomes" id="UP000823674">
    <property type="component" value="Chromosome A06"/>
</dbReference>